<sequence length="161" mass="18781">MNPPGKDVEGLEHYIDPQSCYRHENGLVGWIHRCGVLHEWYSYLICISVPDSDRINIPAYRIFHPLTLRPLTRVMLRKSVLKSDKSQLPFGKGFLFAEAQGKRNDYKSPPAFVDFGIDIDCTTKEERKEERKQEPKKQASQIETQKTSSWKRKLFGWIDNI</sequence>
<reference evidence="3" key="1">
    <citation type="journal article" date="2019" name="Int. J. Syst. Evol. Microbiol.">
        <title>The Global Catalogue of Microorganisms (GCM) 10K type strain sequencing project: providing services to taxonomists for standard genome sequencing and annotation.</title>
        <authorList>
            <consortium name="The Broad Institute Genomics Platform"/>
            <consortium name="The Broad Institute Genome Sequencing Center for Infectious Disease"/>
            <person name="Wu L."/>
            <person name="Ma J."/>
        </authorList>
    </citation>
    <scope>NUCLEOTIDE SEQUENCE [LARGE SCALE GENOMIC DNA]</scope>
    <source>
        <strain evidence="3">CGMCC 1.13587</strain>
    </source>
</reference>
<protein>
    <submittedName>
        <fullName evidence="2">Uncharacterized protein</fullName>
    </submittedName>
</protein>
<proteinExistence type="predicted"/>
<feature type="compositionally biased region" description="Basic and acidic residues" evidence="1">
    <location>
        <begin position="125"/>
        <end position="137"/>
    </location>
</feature>
<dbReference type="RefSeq" id="WP_377329593.1">
    <property type="nucleotide sequence ID" value="NZ_JBHSNG010000028.1"/>
</dbReference>
<accession>A0ABW0T0V9</accession>
<keyword evidence="3" id="KW-1185">Reference proteome</keyword>
<evidence type="ECO:0000313" key="3">
    <source>
        <dbReference type="Proteomes" id="UP001596111"/>
    </source>
</evidence>
<gene>
    <name evidence="2" type="ORF">ACFPPB_17880</name>
</gene>
<dbReference type="Proteomes" id="UP001596111">
    <property type="component" value="Unassembled WGS sequence"/>
</dbReference>
<evidence type="ECO:0000256" key="1">
    <source>
        <dbReference type="SAM" id="MobiDB-lite"/>
    </source>
</evidence>
<comment type="caution">
    <text evidence="2">The sequence shown here is derived from an EMBL/GenBank/DDBJ whole genome shotgun (WGS) entry which is preliminary data.</text>
</comment>
<feature type="compositionally biased region" description="Polar residues" evidence="1">
    <location>
        <begin position="139"/>
        <end position="148"/>
    </location>
</feature>
<feature type="region of interest" description="Disordered" evidence="1">
    <location>
        <begin position="125"/>
        <end position="148"/>
    </location>
</feature>
<organism evidence="2 3">
    <name type="scientific">Rhodanobacter terrae</name>
    <dbReference type="NCBI Taxonomy" id="418647"/>
    <lineage>
        <taxon>Bacteria</taxon>
        <taxon>Pseudomonadati</taxon>
        <taxon>Pseudomonadota</taxon>
        <taxon>Gammaproteobacteria</taxon>
        <taxon>Lysobacterales</taxon>
        <taxon>Rhodanobacteraceae</taxon>
        <taxon>Rhodanobacter</taxon>
    </lineage>
</organism>
<evidence type="ECO:0000313" key="2">
    <source>
        <dbReference type="EMBL" id="MFC5582987.1"/>
    </source>
</evidence>
<name>A0ABW0T0V9_9GAMM</name>
<dbReference type="EMBL" id="JBHSNG010000028">
    <property type="protein sequence ID" value="MFC5582987.1"/>
    <property type="molecule type" value="Genomic_DNA"/>
</dbReference>